<dbReference type="PANTHER" id="PTHR13414:SF9">
    <property type="entry name" value="PROTON-COUPLED ZINC ANTIPORTER SLC30A9, MITOCHONDRIAL"/>
    <property type="match status" value="1"/>
</dbReference>
<dbReference type="GO" id="GO:0005634">
    <property type="term" value="C:nucleus"/>
    <property type="evidence" value="ECO:0007669"/>
    <property type="project" value="UniProtKB-SubCell"/>
</dbReference>
<dbReference type="GO" id="GO:0005783">
    <property type="term" value="C:endoplasmic reticulum"/>
    <property type="evidence" value="ECO:0007669"/>
    <property type="project" value="UniProtKB-SubCell"/>
</dbReference>
<evidence type="ECO:0000256" key="7">
    <source>
        <dbReference type="ARBA" id="ARBA00022692"/>
    </source>
</evidence>
<keyword evidence="6" id="KW-0050">Antiport</keyword>
<name>A0A210Q981_MIZYE</name>
<evidence type="ECO:0000256" key="5">
    <source>
        <dbReference type="ARBA" id="ARBA00022448"/>
    </source>
</evidence>
<dbReference type="SUPFAM" id="SSF46955">
    <property type="entry name" value="Putative DNA-binding domain"/>
    <property type="match status" value="1"/>
</dbReference>
<evidence type="ECO:0000256" key="17">
    <source>
        <dbReference type="ARBA" id="ARBA00023242"/>
    </source>
</evidence>
<evidence type="ECO:0000256" key="9">
    <source>
        <dbReference type="ARBA" id="ARBA00022833"/>
    </source>
</evidence>
<keyword evidence="15 23" id="KW-0472">Membrane</keyword>
<evidence type="ECO:0000256" key="15">
    <source>
        <dbReference type="ARBA" id="ARBA00023136"/>
    </source>
</evidence>
<keyword evidence="26" id="KW-1185">Reference proteome</keyword>
<proteinExistence type="inferred from homology"/>
<evidence type="ECO:0000256" key="10">
    <source>
        <dbReference type="ARBA" id="ARBA00022906"/>
    </source>
</evidence>
<dbReference type="GO" id="GO:0015297">
    <property type="term" value="F:antiporter activity"/>
    <property type="evidence" value="ECO:0007669"/>
    <property type="project" value="UniProtKB-KW"/>
</dbReference>
<dbReference type="GO" id="GO:0008324">
    <property type="term" value="F:monoatomic cation transmembrane transporter activity"/>
    <property type="evidence" value="ECO:0007669"/>
    <property type="project" value="InterPro"/>
</dbReference>
<evidence type="ECO:0000256" key="23">
    <source>
        <dbReference type="SAM" id="Phobius"/>
    </source>
</evidence>
<feature type="region of interest" description="Disordered" evidence="22">
    <location>
        <begin position="57"/>
        <end position="89"/>
    </location>
</feature>
<feature type="compositionally biased region" description="Polar residues" evidence="22">
    <location>
        <begin position="57"/>
        <end position="71"/>
    </location>
</feature>
<dbReference type="InterPro" id="IPR002524">
    <property type="entry name" value="Cation_efflux"/>
</dbReference>
<dbReference type="GO" id="GO:0031966">
    <property type="term" value="C:mitochondrial membrane"/>
    <property type="evidence" value="ECO:0007669"/>
    <property type="project" value="UniProtKB-SubCell"/>
</dbReference>
<evidence type="ECO:0000313" key="26">
    <source>
        <dbReference type="Proteomes" id="UP000242188"/>
    </source>
</evidence>
<keyword evidence="17" id="KW-0539">Nucleus</keyword>
<keyword evidence="9" id="KW-0862">Zinc</keyword>
<keyword evidence="5" id="KW-0813">Transport</keyword>
<feature type="transmembrane region" description="Helical" evidence="23">
    <location>
        <begin position="342"/>
        <end position="367"/>
    </location>
</feature>
<evidence type="ECO:0000256" key="20">
    <source>
        <dbReference type="ARBA" id="ARBA00034922"/>
    </source>
</evidence>
<dbReference type="OrthoDB" id="435980at2759"/>
<accession>A0A210Q981</accession>
<evidence type="ECO:0000256" key="1">
    <source>
        <dbReference type="ARBA" id="ARBA00004123"/>
    </source>
</evidence>
<dbReference type="PANTHER" id="PTHR13414">
    <property type="entry name" value="HUEL-CATION TRANSPORTER"/>
    <property type="match status" value="1"/>
</dbReference>
<gene>
    <name evidence="25" type="ORF">KP79_PYT12735</name>
</gene>
<dbReference type="InterPro" id="IPR009061">
    <property type="entry name" value="DNA-bd_dom_put_sf"/>
</dbReference>
<comment type="caution">
    <text evidence="25">The sequence shown here is derived from an EMBL/GenBank/DDBJ whole genome shotgun (WGS) entry which is preliminary data.</text>
</comment>
<dbReference type="GO" id="GO:0006882">
    <property type="term" value="P:intracellular zinc ion homeostasis"/>
    <property type="evidence" value="ECO:0007669"/>
    <property type="project" value="TreeGrafter"/>
</dbReference>
<keyword evidence="11 23" id="KW-1133">Transmembrane helix</keyword>
<evidence type="ECO:0000256" key="6">
    <source>
        <dbReference type="ARBA" id="ARBA00022449"/>
    </source>
</evidence>
<sequence length="602" mass="67729">MLALRLAFSKGISDVPLLRISSRNYEGCLIRRYLGLPTRCPQTLKKGHRGVISIPSVRSQTDGTSKNGVNESKQEYRKTGTSTTEVNDIDTTTNLDKESLSSTNDDDGKLVISFDYQAGIPLHHQLKKCMEDKTLTIIHTKGKEVDMDDPKFSWPFKPKRKAKKLFKEDEKLIEEARALAEYLLLPRQLKSLRSVKKRNAYRNTDKKYVTMYSVSDLRQKTIEVWGSMQRMQNLRVKHNYNYQDNDSSEKPVDAKHSFKFFKDTLWSPSGRVVLAAIAANVLNAGFKGLAWNKTGSDSMFAEMIHSLTDALNQIFMLFGLYISNKAPDSVHPYGHNSAKYLFSFVAGIGIFFFGGFINCAYGIIGLLYNTQPYLYSVWALGMLITTTCTEGGSLLYAIYEAKKKMGPTETGIKGFRNFIEQGVDPSMAVVIQEDFASVLGNFLALGCYYLGSTLETSLIWVDSLGSLMIGGLLGTVGIYIMRKNYSAILEKSVPLEVKEAIQNTMESDRIVRSVHDMKVVNNRVKAEIDFNGREITRQYLSEQDIKAILEELQFMSNEEEAKEFLVDLGDGVINQLGKGVDGLETKIKARHPQVRHVDLESL</sequence>
<evidence type="ECO:0000256" key="19">
    <source>
        <dbReference type="ARBA" id="ARBA00034845"/>
    </source>
</evidence>
<keyword evidence="10" id="KW-0864">Zinc transport</keyword>
<dbReference type="InterPro" id="IPR040177">
    <property type="entry name" value="SLC30A9"/>
</dbReference>
<reference evidence="25 26" key="1">
    <citation type="journal article" date="2017" name="Nat. Ecol. Evol.">
        <title>Scallop genome provides insights into evolution of bilaterian karyotype and development.</title>
        <authorList>
            <person name="Wang S."/>
            <person name="Zhang J."/>
            <person name="Jiao W."/>
            <person name="Li J."/>
            <person name="Xun X."/>
            <person name="Sun Y."/>
            <person name="Guo X."/>
            <person name="Huan P."/>
            <person name="Dong B."/>
            <person name="Zhang L."/>
            <person name="Hu X."/>
            <person name="Sun X."/>
            <person name="Wang J."/>
            <person name="Zhao C."/>
            <person name="Wang Y."/>
            <person name="Wang D."/>
            <person name="Huang X."/>
            <person name="Wang R."/>
            <person name="Lv J."/>
            <person name="Li Y."/>
            <person name="Zhang Z."/>
            <person name="Liu B."/>
            <person name="Lu W."/>
            <person name="Hui Y."/>
            <person name="Liang J."/>
            <person name="Zhou Z."/>
            <person name="Hou R."/>
            <person name="Li X."/>
            <person name="Liu Y."/>
            <person name="Li H."/>
            <person name="Ning X."/>
            <person name="Lin Y."/>
            <person name="Zhao L."/>
            <person name="Xing Q."/>
            <person name="Dou J."/>
            <person name="Li Y."/>
            <person name="Mao J."/>
            <person name="Guo H."/>
            <person name="Dou H."/>
            <person name="Li T."/>
            <person name="Mu C."/>
            <person name="Jiang W."/>
            <person name="Fu Q."/>
            <person name="Fu X."/>
            <person name="Miao Y."/>
            <person name="Liu J."/>
            <person name="Yu Q."/>
            <person name="Li R."/>
            <person name="Liao H."/>
            <person name="Li X."/>
            <person name="Kong Y."/>
            <person name="Jiang Z."/>
            <person name="Chourrout D."/>
            <person name="Li R."/>
            <person name="Bao Z."/>
        </authorList>
    </citation>
    <scope>NUCLEOTIDE SEQUENCE [LARGE SCALE GENOMIC DNA]</scope>
    <source>
        <strain evidence="25 26">PY_sf001</strain>
    </source>
</reference>
<feature type="compositionally biased region" description="Polar residues" evidence="22">
    <location>
        <begin position="79"/>
        <end position="89"/>
    </location>
</feature>
<keyword evidence="16" id="KW-0804">Transcription</keyword>
<evidence type="ECO:0000256" key="3">
    <source>
        <dbReference type="ARBA" id="ARBA00004240"/>
    </source>
</evidence>
<keyword evidence="14" id="KW-0496">Mitochondrion</keyword>
<comment type="catalytic activity">
    <reaction evidence="21">
        <text>Zn(2+)(in) + 2 H(+)(out) = Zn(2+)(out) + 2 H(+)(in)</text>
        <dbReference type="Rhea" id="RHEA:72627"/>
        <dbReference type="ChEBI" id="CHEBI:15378"/>
        <dbReference type="ChEBI" id="CHEBI:29105"/>
    </reaction>
</comment>
<feature type="domain" description="Cation efflux protein transmembrane" evidence="24">
    <location>
        <begin position="273"/>
        <end position="489"/>
    </location>
</feature>
<evidence type="ECO:0000256" key="2">
    <source>
        <dbReference type="ARBA" id="ARBA00004225"/>
    </source>
</evidence>
<evidence type="ECO:0000256" key="14">
    <source>
        <dbReference type="ARBA" id="ARBA00023128"/>
    </source>
</evidence>
<evidence type="ECO:0000256" key="13">
    <source>
        <dbReference type="ARBA" id="ARBA00023065"/>
    </source>
</evidence>
<dbReference type="GO" id="GO:0006829">
    <property type="term" value="P:zinc ion transport"/>
    <property type="evidence" value="ECO:0007669"/>
    <property type="project" value="UniProtKB-KW"/>
</dbReference>
<dbReference type="Pfam" id="PF01545">
    <property type="entry name" value="Cation_efflux"/>
    <property type="match status" value="1"/>
</dbReference>
<keyword evidence="12" id="KW-0805">Transcription regulation</keyword>
<dbReference type="SUPFAM" id="SSF161111">
    <property type="entry name" value="Cation efflux protein transmembrane domain-like"/>
    <property type="match status" value="1"/>
</dbReference>
<dbReference type="InterPro" id="IPR058533">
    <property type="entry name" value="Cation_efflux_TM"/>
</dbReference>
<feature type="transmembrane region" description="Helical" evidence="23">
    <location>
        <begin position="373"/>
        <end position="399"/>
    </location>
</feature>
<feature type="transmembrane region" description="Helical" evidence="23">
    <location>
        <begin position="457"/>
        <end position="481"/>
    </location>
</feature>
<dbReference type="STRING" id="6573.A0A210Q981"/>
<dbReference type="Gene3D" id="1.20.1510.10">
    <property type="entry name" value="Cation efflux protein transmembrane domain"/>
    <property type="match status" value="1"/>
</dbReference>
<evidence type="ECO:0000256" key="8">
    <source>
        <dbReference type="ARBA" id="ARBA00022824"/>
    </source>
</evidence>
<dbReference type="NCBIfam" id="TIGR01297">
    <property type="entry name" value="CDF"/>
    <property type="match status" value="1"/>
</dbReference>
<dbReference type="EMBL" id="NEDP02004526">
    <property type="protein sequence ID" value="OWF45288.1"/>
    <property type="molecule type" value="Genomic_DNA"/>
</dbReference>
<protein>
    <recommendedName>
        <fullName evidence="19">Proton-coupled zinc antiporter SLC30A9, mitochondrial</fullName>
    </recommendedName>
    <alternativeName>
        <fullName evidence="18">Solute carrier family 30 member 9</fullName>
    </alternativeName>
    <alternativeName>
        <fullName evidence="20">Zinc transporter 9</fullName>
    </alternativeName>
</protein>
<evidence type="ECO:0000256" key="21">
    <source>
        <dbReference type="ARBA" id="ARBA00048349"/>
    </source>
</evidence>
<dbReference type="CDD" id="cd21078">
    <property type="entry name" value="NTD_ZNT9"/>
    <property type="match status" value="1"/>
</dbReference>
<dbReference type="Gene3D" id="3.90.530.10">
    <property type="entry name" value="XPA C-terminal domain"/>
    <property type="match status" value="1"/>
</dbReference>
<dbReference type="Proteomes" id="UP000242188">
    <property type="component" value="Unassembled WGS sequence"/>
</dbReference>
<evidence type="ECO:0000256" key="16">
    <source>
        <dbReference type="ARBA" id="ARBA00023163"/>
    </source>
</evidence>
<evidence type="ECO:0000256" key="12">
    <source>
        <dbReference type="ARBA" id="ARBA00023015"/>
    </source>
</evidence>
<organism evidence="25 26">
    <name type="scientific">Mizuhopecten yessoensis</name>
    <name type="common">Japanese scallop</name>
    <name type="synonym">Patinopecten yessoensis</name>
    <dbReference type="NCBI Taxonomy" id="6573"/>
    <lineage>
        <taxon>Eukaryota</taxon>
        <taxon>Metazoa</taxon>
        <taxon>Spiralia</taxon>
        <taxon>Lophotrochozoa</taxon>
        <taxon>Mollusca</taxon>
        <taxon>Bivalvia</taxon>
        <taxon>Autobranchia</taxon>
        <taxon>Pteriomorphia</taxon>
        <taxon>Pectinida</taxon>
        <taxon>Pectinoidea</taxon>
        <taxon>Pectinidae</taxon>
        <taxon>Mizuhopecten</taxon>
    </lineage>
</organism>
<comment type="similarity">
    <text evidence="4">Belongs to the cation diffusion facilitator (CDF) transporter (TC 2.A.4) family. SLC30A subfamily.</text>
</comment>
<comment type="subcellular location">
    <subcellularLocation>
        <location evidence="3">Endoplasmic reticulum</location>
    </subcellularLocation>
    <subcellularLocation>
        <location evidence="2">Mitochondrion membrane</location>
        <topology evidence="2">Multi-pass membrane protein</topology>
    </subcellularLocation>
    <subcellularLocation>
        <location evidence="1">Nucleus</location>
    </subcellularLocation>
</comment>
<keyword evidence="7 23" id="KW-0812">Transmembrane</keyword>
<evidence type="ECO:0000256" key="4">
    <source>
        <dbReference type="ARBA" id="ARBA00008873"/>
    </source>
</evidence>
<dbReference type="AlphaFoldDB" id="A0A210Q981"/>
<evidence type="ECO:0000256" key="22">
    <source>
        <dbReference type="SAM" id="MobiDB-lite"/>
    </source>
</evidence>
<dbReference type="InterPro" id="IPR027469">
    <property type="entry name" value="Cation_efflux_TMD_sf"/>
</dbReference>
<keyword evidence="13" id="KW-0406">Ion transport</keyword>
<evidence type="ECO:0000256" key="11">
    <source>
        <dbReference type="ARBA" id="ARBA00022989"/>
    </source>
</evidence>
<evidence type="ECO:0000256" key="18">
    <source>
        <dbReference type="ARBA" id="ARBA00033405"/>
    </source>
</evidence>
<keyword evidence="8" id="KW-0256">Endoplasmic reticulum</keyword>
<evidence type="ECO:0000259" key="24">
    <source>
        <dbReference type="Pfam" id="PF01545"/>
    </source>
</evidence>
<dbReference type="InterPro" id="IPR037129">
    <property type="entry name" value="XPA_sf"/>
</dbReference>
<evidence type="ECO:0000313" key="25">
    <source>
        <dbReference type="EMBL" id="OWF45288.1"/>
    </source>
</evidence>